<dbReference type="GO" id="GO:0016020">
    <property type="term" value="C:membrane"/>
    <property type="evidence" value="ECO:0007669"/>
    <property type="project" value="UniProtKB-SubCell"/>
</dbReference>
<accession>A0A2T1GEA7</accession>
<dbReference type="InterPro" id="IPR004307">
    <property type="entry name" value="TspO_MBR"/>
</dbReference>
<keyword evidence="4 6" id="KW-1133">Transmembrane helix</keyword>
<dbReference type="EMBL" id="PVWO01000158">
    <property type="protein sequence ID" value="PSB55874.1"/>
    <property type="molecule type" value="Genomic_DNA"/>
</dbReference>
<proteinExistence type="inferred from homology"/>
<dbReference type="Gene3D" id="1.20.1260.100">
    <property type="entry name" value="TspO/MBR protein"/>
    <property type="match status" value="1"/>
</dbReference>
<keyword evidence="3 6" id="KW-0812">Transmembrane</keyword>
<name>A0A2T1GEA7_9CYAN</name>
<gene>
    <name evidence="7" type="ORF">C7B77_13615</name>
</gene>
<evidence type="ECO:0000256" key="3">
    <source>
        <dbReference type="ARBA" id="ARBA00022692"/>
    </source>
</evidence>
<dbReference type="RefSeq" id="WP_106305536.1">
    <property type="nucleotide sequence ID" value="NZ_PVWO01000158.1"/>
</dbReference>
<keyword evidence="8" id="KW-1185">Reference proteome</keyword>
<evidence type="ECO:0000256" key="5">
    <source>
        <dbReference type="ARBA" id="ARBA00023136"/>
    </source>
</evidence>
<dbReference type="OrthoDB" id="529996at2"/>
<comment type="similarity">
    <text evidence="2">Belongs to the TspO/BZRP family.</text>
</comment>
<dbReference type="AlphaFoldDB" id="A0A2T1GEA7"/>
<sequence>MIKSWLVIGVVAILVAFGLARLNTPEGNRWFNRQRRPHWLTFEKLIPVIWTVILICGVWSAYNVWEAAPAANPPWGLMALYLLLEVAIMLYTPSMFWFKNLRAGTIVGAAGWIIGLILAILVYPVSAMGTILLIPYLLWSPIGTYVTWVMEGLNSVES</sequence>
<dbReference type="InterPro" id="IPR038330">
    <property type="entry name" value="TspO/MBR-related_sf"/>
</dbReference>
<evidence type="ECO:0000313" key="7">
    <source>
        <dbReference type="EMBL" id="PSB55874.1"/>
    </source>
</evidence>
<evidence type="ECO:0000256" key="6">
    <source>
        <dbReference type="SAM" id="Phobius"/>
    </source>
</evidence>
<evidence type="ECO:0000256" key="4">
    <source>
        <dbReference type="ARBA" id="ARBA00022989"/>
    </source>
</evidence>
<dbReference type="PANTHER" id="PTHR10057:SF0">
    <property type="entry name" value="TRANSLOCATOR PROTEIN"/>
    <property type="match status" value="1"/>
</dbReference>
<comment type="subcellular location">
    <subcellularLocation>
        <location evidence="1">Membrane</location>
        <topology evidence="1">Multi-pass membrane protein</topology>
    </subcellularLocation>
</comment>
<dbReference type="CDD" id="cd15904">
    <property type="entry name" value="TSPO_MBR"/>
    <property type="match status" value="1"/>
</dbReference>
<organism evidence="7 8">
    <name type="scientific">Chamaesiphon polymorphus CCALA 037</name>
    <dbReference type="NCBI Taxonomy" id="2107692"/>
    <lineage>
        <taxon>Bacteria</taxon>
        <taxon>Bacillati</taxon>
        <taxon>Cyanobacteriota</taxon>
        <taxon>Cyanophyceae</taxon>
        <taxon>Gomontiellales</taxon>
        <taxon>Chamaesiphonaceae</taxon>
        <taxon>Chamaesiphon</taxon>
    </lineage>
</organism>
<feature type="transmembrane region" description="Helical" evidence="6">
    <location>
        <begin position="6"/>
        <end position="24"/>
    </location>
</feature>
<evidence type="ECO:0000313" key="8">
    <source>
        <dbReference type="Proteomes" id="UP000238937"/>
    </source>
</evidence>
<keyword evidence="5 6" id="KW-0472">Membrane</keyword>
<comment type="caution">
    <text evidence="7">The sequence shown here is derived from an EMBL/GenBank/DDBJ whole genome shotgun (WGS) entry which is preliminary data.</text>
</comment>
<dbReference type="PIRSF" id="PIRSF005859">
    <property type="entry name" value="PBR"/>
    <property type="match status" value="1"/>
</dbReference>
<feature type="transmembrane region" description="Helical" evidence="6">
    <location>
        <begin position="110"/>
        <end position="138"/>
    </location>
</feature>
<protein>
    <submittedName>
        <fullName evidence="7">TspO protein</fullName>
    </submittedName>
</protein>
<dbReference type="GO" id="GO:0033013">
    <property type="term" value="P:tetrapyrrole metabolic process"/>
    <property type="evidence" value="ECO:0007669"/>
    <property type="project" value="UniProtKB-ARBA"/>
</dbReference>
<dbReference type="PANTHER" id="PTHR10057">
    <property type="entry name" value="PERIPHERAL-TYPE BENZODIAZEPINE RECEPTOR"/>
    <property type="match status" value="1"/>
</dbReference>
<evidence type="ECO:0000256" key="1">
    <source>
        <dbReference type="ARBA" id="ARBA00004141"/>
    </source>
</evidence>
<feature type="transmembrane region" description="Helical" evidence="6">
    <location>
        <begin position="77"/>
        <end position="98"/>
    </location>
</feature>
<dbReference type="Pfam" id="PF03073">
    <property type="entry name" value="TspO_MBR"/>
    <property type="match status" value="1"/>
</dbReference>
<reference evidence="7 8" key="1">
    <citation type="submission" date="2018-03" db="EMBL/GenBank/DDBJ databases">
        <title>The ancient ancestry and fast evolution of plastids.</title>
        <authorList>
            <person name="Moore K.R."/>
            <person name="Magnabosco C."/>
            <person name="Momper L."/>
            <person name="Gold D.A."/>
            <person name="Bosak T."/>
            <person name="Fournier G.P."/>
        </authorList>
    </citation>
    <scope>NUCLEOTIDE SEQUENCE [LARGE SCALE GENOMIC DNA]</scope>
    <source>
        <strain evidence="7 8">CCALA 037</strain>
    </source>
</reference>
<evidence type="ECO:0000256" key="2">
    <source>
        <dbReference type="ARBA" id="ARBA00007524"/>
    </source>
</evidence>
<feature type="transmembrane region" description="Helical" evidence="6">
    <location>
        <begin position="45"/>
        <end position="65"/>
    </location>
</feature>
<dbReference type="Proteomes" id="UP000238937">
    <property type="component" value="Unassembled WGS sequence"/>
</dbReference>